<dbReference type="OrthoDB" id="9770545at2"/>
<dbReference type="InterPro" id="IPR048068">
    <property type="entry name" value="LarA-like"/>
</dbReference>
<dbReference type="InterPro" id="IPR018657">
    <property type="entry name" value="LarA-like_N"/>
</dbReference>
<evidence type="ECO:0000259" key="1">
    <source>
        <dbReference type="Pfam" id="PF09861"/>
    </source>
</evidence>
<feature type="domain" description="LarA-like N-terminal" evidence="1">
    <location>
        <begin position="7"/>
        <end position="210"/>
    </location>
</feature>
<gene>
    <name evidence="3" type="ORF">HMPREF9470_02827</name>
</gene>
<dbReference type="NCBIfam" id="NF033504">
    <property type="entry name" value="Ni_dep_LarA"/>
    <property type="match status" value="1"/>
</dbReference>
<dbReference type="PATRIC" id="fig|742734.4.peg.3028"/>
<reference evidence="3 4" key="1">
    <citation type="submission" date="2011-04" db="EMBL/GenBank/DDBJ databases">
        <title>The Genome Sequence of Clostridium citroniae WAL-19142.</title>
        <authorList>
            <consortium name="The Broad Institute Genome Sequencing Platform"/>
            <person name="Earl A."/>
            <person name="Ward D."/>
            <person name="Feldgarden M."/>
            <person name="Gevers D."/>
            <person name="Warren Y.A."/>
            <person name="Tyrrell K.L."/>
            <person name="Citron D.M."/>
            <person name="Goldstein E.J."/>
            <person name="Daigneault M."/>
            <person name="Allen-Vercoe E."/>
            <person name="Young S.K."/>
            <person name="Zeng Q."/>
            <person name="Gargeya S."/>
            <person name="Fitzgerald M."/>
            <person name="Haas B."/>
            <person name="Abouelleil A."/>
            <person name="Alvarado L."/>
            <person name="Arachchi H.M."/>
            <person name="Berlin A."/>
            <person name="Brown A."/>
            <person name="Chapman S.B."/>
            <person name="Chen Z."/>
            <person name="Dunbar C."/>
            <person name="Freedman E."/>
            <person name="Gearin G."/>
            <person name="Gellesch M."/>
            <person name="Goldberg J."/>
            <person name="Griggs A."/>
            <person name="Gujja S."/>
            <person name="Heilman E.R."/>
            <person name="Heiman D."/>
            <person name="Howarth C."/>
            <person name="Larson L."/>
            <person name="Lui A."/>
            <person name="MacDonald P.J."/>
            <person name="Mehta T."/>
            <person name="Montmayeur A."/>
            <person name="Murphy C."/>
            <person name="Neiman D."/>
            <person name="Pearson M."/>
            <person name="Priest M."/>
            <person name="Roberts A."/>
            <person name="Saif S."/>
            <person name="Shea T."/>
            <person name="Shenoy N."/>
            <person name="Sisk P."/>
            <person name="Stolte C."/>
            <person name="Sykes S."/>
            <person name="White J."/>
            <person name="Yandava C."/>
            <person name="Wortman J."/>
            <person name="Nusbaum C."/>
            <person name="Birren B."/>
        </authorList>
    </citation>
    <scope>NUCLEOTIDE SEQUENCE [LARGE SCALE GENOMIC DNA]</scope>
    <source>
        <strain evidence="3 4">WAL-19142</strain>
    </source>
</reference>
<evidence type="ECO:0000313" key="4">
    <source>
        <dbReference type="Proteomes" id="UP000037392"/>
    </source>
</evidence>
<name>A0A0J9C0U2_9FIRM</name>
<dbReference type="Gene3D" id="3.40.50.11440">
    <property type="match status" value="1"/>
</dbReference>
<dbReference type="GO" id="GO:0050043">
    <property type="term" value="F:lactate racemase activity"/>
    <property type="evidence" value="ECO:0007669"/>
    <property type="project" value="InterPro"/>
</dbReference>
<dbReference type="PANTHER" id="PTHR33171:SF17">
    <property type="entry name" value="LARA-LIKE N-TERMINAL DOMAIN-CONTAINING PROTEIN"/>
    <property type="match status" value="1"/>
</dbReference>
<protein>
    <submittedName>
        <fullName evidence="3">Uncharacterized protein</fullName>
    </submittedName>
</protein>
<dbReference type="AlphaFoldDB" id="A0A0J9C0U2"/>
<evidence type="ECO:0000259" key="2">
    <source>
        <dbReference type="Pfam" id="PF21113"/>
    </source>
</evidence>
<dbReference type="Pfam" id="PF21113">
    <property type="entry name" value="LarA_C"/>
    <property type="match status" value="1"/>
</dbReference>
<dbReference type="Proteomes" id="UP000037392">
    <property type="component" value="Unassembled WGS sequence"/>
</dbReference>
<dbReference type="RefSeq" id="WP_048930067.1">
    <property type="nucleotide sequence ID" value="NZ_KQ235878.1"/>
</dbReference>
<evidence type="ECO:0000313" key="3">
    <source>
        <dbReference type="EMBL" id="KMW18723.1"/>
    </source>
</evidence>
<dbReference type="EMBL" id="ADLK01000022">
    <property type="protein sequence ID" value="KMW18723.1"/>
    <property type="molecule type" value="Genomic_DNA"/>
</dbReference>
<organism evidence="3 4">
    <name type="scientific">[Clostridium] citroniae WAL-19142</name>
    <dbReference type="NCBI Taxonomy" id="742734"/>
    <lineage>
        <taxon>Bacteria</taxon>
        <taxon>Bacillati</taxon>
        <taxon>Bacillota</taxon>
        <taxon>Clostridia</taxon>
        <taxon>Lachnospirales</taxon>
        <taxon>Lachnospiraceae</taxon>
        <taxon>Enterocloster</taxon>
    </lineage>
</organism>
<dbReference type="PANTHER" id="PTHR33171">
    <property type="entry name" value="LAR_N DOMAIN-CONTAINING PROTEIN"/>
    <property type="match status" value="1"/>
</dbReference>
<feature type="domain" description="Lactate racemase C-terminal" evidence="2">
    <location>
        <begin position="275"/>
        <end position="420"/>
    </location>
</feature>
<comment type="caution">
    <text evidence="3">The sequence shown here is derived from an EMBL/GenBank/DDBJ whole genome shotgun (WGS) entry which is preliminary data.</text>
</comment>
<dbReference type="InterPro" id="IPR048520">
    <property type="entry name" value="LarA_C"/>
</dbReference>
<dbReference type="GeneID" id="93163318"/>
<proteinExistence type="predicted"/>
<dbReference type="InterPro" id="IPR043166">
    <property type="entry name" value="LarA-like_C"/>
</dbReference>
<dbReference type="Gene3D" id="3.90.226.30">
    <property type="match status" value="1"/>
</dbReference>
<dbReference type="InterPro" id="IPR047926">
    <property type="entry name" value="Ni_dep_LarA"/>
</dbReference>
<dbReference type="Pfam" id="PF09861">
    <property type="entry name" value="Lar_N"/>
    <property type="match status" value="1"/>
</dbReference>
<accession>A0A0J9C0U2</accession>
<sequence>MEIEIPYGKSVLSADIPDGRIGAVLTNQLHDYEPPAPADVLVEQALASPIGSLPLCELAKGKENVVILASDHTRPVPSKAIIPAMLREVRRFNPQVKITILIATGCHRGSTRDELVRKFGREVYEQEHIVIHDCLKDTMVDYGILPSGAPLCVNRIGAQADLLIAEGFIEPHFFAGFSGGRKSVLPGICAASTVYANHSSGMIDSPYAHSGCLKGNRIHEDMVEGARRVGLCFIVNVVCNGNKETVAAFAGDFEQAHLAGVSFLNELCRMQVDEEAGIVITGNGGFPLDQNIYQAVKGISTADIICRRGGVIIMAAASVDGHGGNEFYHTFACGKTAGEILQDILSVPQDKTRPDQWQSQILARAMARHPVILISTQPPELVQRMGLIPADNLSQAVEIADGILGTKEKIVVIPDGVGCIPALKET</sequence>